<dbReference type="SFLD" id="SFLDS00003">
    <property type="entry name" value="Haloacid_Dehalogenase"/>
    <property type="match status" value="1"/>
</dbReference>
<dbReference type="GO" id="GO:0008967">
    <property type="term" value="F:phosphoglycolate phosphatase activity"/>
    <property type="evidence" value="ECO:0007669"/>
    <property type="project" value="TreeGrafter"/>
</dbReference>
<dbReference type="AlphaFoldDB" id="A0A2Z4BXC0"/>
<dbReference type="InterPro" id="IPR050155">
    <property type="entry name" value="HAD-like_hydrolase_sf"/>
</dbReference>
<proteinExistence type="evidence at transcript level"/>
<dbReference type="SFLD" id="SFLDG01129">
    <property type="entry name" value="C1.5:_HAD__Beta-PGM__Phosphata"/>
    <property type="match status" value="1"/>
</dbReference>
<organism evidence="1">
    <name type="scientific">Saccharina japonica</name>
    <name type="common">Sweet kelp</name>
    <name type="synonym">Laminaria japonica</name>
    <dbReference type="NCBI Taxonomy" id="88149"/>
    <lineage>
        <taxon>Eukaryota</taxon>
        <taxon>Sar</taxon>
        <taxon>Stramenopiles</taxon>
        <taxon>Ochrophyta</taxon>
        <taxon>PX clade</taxon>
        <taxon>Phaeophyceae</taxon>
        <taxon>Laminariales</taxon>
        <taxon>Laminariaceae</taxon>
        <taxon>Saccharina</taxon>
    </lineage>
</organism>
<accession>A0A2Z4BXC0</accession>
<dbReference type="InterPro" id="IPR036412">
    <property type="entry name" value="HAD-like_sf"/>
</dbReference>
<sequence>MEQATANKDISILFDFDGTIGDTETPAMEVAFWELAPYLPDTTPDKLDNLMPEFVRDNAGKAFEFMVETVDEERKAAGMDSVEEMFAAKSEPQNMLDAVDPHRKKFGLKSFAELRAPEGGEAATLLIQQKTETVDALSKIAQPCNGVREVLAALTAATVPFCISTTSPKPRVPASITACGLDEYFPPDKVHSGESDFDPPRFKPNPSVYLKAAETEGKEPVNCIAVEDSGSGVGSASNAGVGLTVGYVGASHIPEYKKDTHAEMLMAGGRAENGKGAEIVISDMKDLLKIIDFFAGAKTAGKLAPFDFPTAMVASMQQPVWVHGKKA</sequence>
<dbReference type="EMBL" id="MF465902">
    <property type="protein sequence ID" value="AWU67497.1"/>
    <property type="molecule type" value="mRNA"/>
</dbReference>
<dbReference type="InterPro" id="IPR006439">
    <property type="entry name" value="HAD-SF_hydro_IA"/>
</dbReference>
<dbReference type="Gene3D" id="3.40.50.1000">
    <property type="entry name" value="HAD superfamily/HAD-like"/>
    <property type="match status" value="1"/>
</dbReference>
<dbReference type="PANTHER" id="PTHR43434:SF1">
    <property type="entry name" value="PHOSPHOGLYCOLATE PHOSPHATASE"/>
    <property type="match status" value="1"/>
</dbReference>
<protein>
    <submittedName>
        <fullName evidence="1">Mannitol-1-phosphatase 2</fullName>
    </submittedName>
</protein>
<evidence type="ECO:0000313" key="1">
    <source>
        <dbReference type="EMBL" id="AWU67497.1"/>
    </source>
</evidence>
<dbReference type="InterPro" id="IPR023214">
    <property type="entry name" value="HAD_sf"/>
</dbReference>
<name>A0A2Z4BXC0_SACJA</name>
<reference evidence="1" key="1">
    <citation type="journal article" date="2018" name="J. ISSAAS">
        <title>Characterization of mannitol metabolism genes in Saccharina explains its key role in mannitol biosynthesis and evolutionary significance in Laminariales.</title>
        <authorList>
            <person name="Chi S."/>
            <person name="Liu T."/>
            <person name="Liu C."/>
            <person name="Jin Y."/>
            <person name="Yin H."/>
            <person name="Xu X."/>
            <person name="Li Y."/>
        </authorList>
    </citation>
    <scope>NUCLEOTIDE SEQUENCE</scope>
</reference>
<dbReference type="GO" id="GO:0006281">
    <property type="term" value="P:DNA repair"/>
    <property type="evidence" value="ECO:0007669"/>
    <property type="project" value="TreeGrafter"/>
</dbReference>
<dbReference type="NCBIfam" id="TIGR01509">
    <property type="entry name" value="HAD-SF-IA-v3"/>
    <property type="match status" value="1"/>
</dbReference>
<dbReference type="PANTHER" id="PTHR43434">
    <property type="entry name" value="PHOSPHOGLYCOLATE PHOSPHATASE"/>
    <property type="match status" value="1"/>
</dbReference>
<dbReference type="Pfam" id="PF00702">
    <property type="entry name" value="Hydrolase"/>
    <property type="match status" value="1"/>
</dbReference>
<dbReference type="SUPFAM" id="SSF56784">
    <property type="entry name" value="HAD-like"/>
    <property type="match status" value="1"/>
</dbReference>